<evidence type="ECO:0000313" key="1">
    <source>
        <dbReference type="EMBL" id="KAJ7211222.1"/>
    </source>
</evidence>
<gene>
    <name evidence="1" type="ORF">GGX14DRAFT_341406</name>
</gene>
<feature type="non-terminal residue" evidence="1">
    <location>
        <position position="65"/>
    </location>
</feature>
<feature type="non-terminal residue" evidence="1">
    <location>
        <position position="1"/>
    </location>
</feature>
<keyword evidence="2" id="KW-1185">Reference proteome</keyword>
<name>A0AAD6VF74_9AGAR</name>
<comment type="caution">
    <text evidence="1">The sequence shown here is derived from an EMBL/GenBank/DDBJ whole genome shotgun (WGS) entry which is preliminary data.</text>
</comment>
<proteinExistence type="predicted"/>
<dbReference type="Proteomes" id="UP001219525">
    <property type="component" value="Unassembled WGS sequence"/>
</dbReference>
<protein>
    <submittedName>
        <fullName evidence="1">Uncharacterized protein</fullName>
    </submittedName>
</protein>
<dbReference type="AlphaFoldDB" id="A0AAD6VF74"/>
<sequence>QVDKMTFASGENVRVMMDRMEVMYAERFTRGDKKKALNRLRLGPAHKSHHVSTFWSGLFFGLAIP</sequence>
<reference evidence="1" key="1">
    <citation type="submission" date="2023-03" db="EMBL/GenBank/DDBJ databases">
        <title>Massive genome expansion in bonnet fungi (Mycena s.s.) driven by repeated elements and novel gene families across ecological guilds.</title>
        <authorList>
            <consortium name="Lawrence Berkeley National Laboratory"/>
            <person name="Harder C.B."/>
            <person name="Miyauchi S."/>
            <person name="Viragh M."/>
            <person name="Kuo A."/>
            <person name="Thoen E."/>
            <person name="Andreopoulos B."/>
            <person name="Lu D."/>
            <person name="Skrede I."/>
            <person name="Drula E."/>
            <person name="Henrissat B."/>
            <person name="Morin E."/>
            <person name="Kohler A."/>
            <person name="Barry K."/>
            <person name="LaButti K."/>
            <person name="Morin E."/>
            <person name="Salamov A."/>
            <person name="Lipzen A."/>
            <person name="Mereny Z."/>
            <person name="Hegedus B."/>
            <person name="Baldrian P."/>
            <person name="Stursova M."/>
            <person name="Weitz H."/>
            <person name="Taylor A."/>
            <person name="Grigoriev I.V."/>
            <person name="Nagy L.G."/>
            <person name="Martin F."/>
            <person name="Kauserud H."/>
        </authorList>
    </citation>
    <scope>NUCLEOTIDE SEQUENCE</scope>
    <source>
        <strain evidence="1">9144</strain>
    </source>
</reference>
<evidence type="ECO:0000313" key="2">
    <source>
        <dbReference type="Proteomes" id="UP001219525"/>
    </source>
</evidence>
<accession>A0AAD6VF74</accession>
<dbReference type="EMBL" id="JARJCW010000026">
    <property type="protein sequence ID" value="KAJ7211222.1"/>
    <property type="molecule type" value="Genomic_DNA"/>
</dbReference>
<organism evidence="1 2">
    <name type="scientific">Mycena pura</name>
    <dbReference type="NCBI Taxonomy" id="153505"/>
    <lineage>
        <taxon>Eukaryota</taxon>
        <taxon>Fungi</taxon>
        <taxon>Dikarya</taxon>
        <taxon>Basidiomycota</taxon>
        <taxon>Agaricomycotina</taxon>
        <taxon>Agaricomycetes</taxon>
        <taxon>Agaricomycetidae</taxon>
        <taxon>Agaricales</taxon>
        <taxon>Marasmiineae</taxon>
        <taxon>Mycenaceae</taxon>
        <taxon>Mycena</taxon>
    </lineage>
</organism>